<dbReference type="InterPro" id="IPR046949">
    <property type="entry name" value="HDAC4/5/7/9"/>
</dbReference>
<dbReference type="InterPro" id="IPR037138">
    <property type="entry name" value="His_deacetylse_dom_sf"/>
</dbReference>
<comment type="function">
    <text evidence="12">Responsible for the deacetylation of lysine residues on the N-terminal part of the core histones (H2A, H2B, H3 and H4). Histone deacetylation gives a tag for epigenetic repression and plays an important role in transcriptional regulation, cell cycle progression and developmental events.</text>
</comment>
<feature type="domain" description="Histone deacetylase glutamine rich N-terminal" evidence="18">
    <location>
        <begin position="72"/>
        <end position="165"/>
    </location>
</feature>
<keyword evidence="10 12" id="KW-0804">Transcription</keyword>
<evidence type="ECO:0000256" key="12">
    <source>
        <dbReference type="PIRNR" id="PIRNR037911"/>
    </source>
</evidence>
<evidence type="ECO:0000259" key="18">
    <source>
        <dbReference type="Pfam" id="PF12203"/>
    </source>
</evidence>
<keyword evidence="8 12" id="KW-0156">Chromatin regulator</keyword>
<dbReference type="RefSeq" id="XP_011448258.1">
    <property type="nucleotide sequence ID" value="XM_011449956.4"/>
</dbReference>
<evidence type="ECO:0000256" key="9">
    <source>
        <dbReference type="ARBA" id="ARBA00023015"/>
    </source>
</evidence>
<evidence type="ECO:0000256" key="5">
    <source>
        <dbReference type="ARBA" id="ARBA00022723"/>
    </source>
</evidence>
<dbReference type="Pfam" id="PF00850">
    <property type="entry name" value="Hist_deacetyl"/>
    <property type="match status" value="1"/>
</dbReference>
<evidence type="ECO:0000256" key="15">
    <source>
        <dbReference type="SAM" id="Coils"/>
    </source>
</evidence>
<feature type="region of interest" description="Disordered" evidence="16">
    <location>
        <begin position="342"/>
        <end position="371"/>
    </location>
</feature>
<dbReference type="GeneID" id="105342879"/>
<dbReference type="Gene3D" id="6.10.250.1550">
    <property type="match status" value="1"/>
</dbReference>
<dbReference type="GO" id="GO:0005634">
    <property type="term" value="C:nucleus"/>
    <property type="evidence" value="ECO:0007669"/>
    <property type="project" value="UniProtKB-SubCell"/>
</dbReference>
<evidence type="ECO:0000256" key="13">
    <source>
        <dbReference type="PIRSR" id="PIRSR037911-1"/>
    </source>
</evidence>
<keyword evidence="20" id="KW-1185">Reference proteome</keyword>
<feature type="binding site" evidence="14">
    <location>
        <position position="615"/>
    </location>
    <ligand>
        <name>Zn(2+)</name>
        <dbReference type="ChEBI" id="CHEBI:29105"/>
    </ligand>
</feature>
<evidence type="ECO:0000256" key="10">
    <source>
        <dbReference type="ARBA" id="ARBA00023163"/>
    </source>
</evidence>
<dbReference type="GO" id="GO:0046872">
    <property type="term" value="F:metal ion binding"/>
    <property type="evidence" value="ECO:0007669"/>
    <property type="project" value="UniProtKB-KW"/>
</dbReference>
<evidence type="ECO:0000256" key="7">
    <source>
        <dbReference type="ARBA" id="ARBA00022833"/>
    </source>
</evidence>
<comment type="similarity">
    <text evidence="2 12">Belongs to the histone deacetylase family. HD type 2 subfamily.</text>
</comment>
<proteinExistence type="inferred from homology"/>
<dbReference type="PRINTS" id="PR01270">
    <property type="entry name" value="HDASUPER"/>
</dbReference>
<dbReference type="PANTHER" id="PTHR45364">
    <property type="entry name" value="HISTONE DEACETYLASE 9-RELATED"/>
    <property type="match status" value="1"/>
</dbReference>
<evidence type="ECO:0000256" key="11">
    <source>
        <dbReference type="ARBA" id="ARBA00023242"/>
    </source>
</evidence>
<evidence type="ECO:0000256" key="16">
    <source>
        <dbReference type="SAM" id="MobiDB-lite"/>
    </source>
</evidence>
<evidence type="ECO:0000313" key="19">
    <source>
        <dbReference type="EnsemblMetazoa" id="G31683.2:cds"/>
    </source>
</evidence>
<dbReference type="GO" id="GO:0141221">
    <property type="term" value="F:histone deacetylase activity, hydrolytic mechanism"/>
    <property type="evidence" value="ECO:0007669"/>
    <property type="project" value="UniProtKB-EC"/>
</dbReference>
<feature type="domain" description="Histone deacetylase" evidence="17">
    <location>
        <begin position="623"/>
        <end position="933"/>
    </location>
</feature>
<evidence type="ECO:0000256" key="3">
    <source>
        <dbReference type="ARBA" id="ARBA00012111"/>
    </source>
</evidence>
<dbReference type="PANTHER" id="PTHR45364:SF12">
    <property type="entry name" value="HISTONE DEACETYLASE"/>
    <property type="match status" value="1"/>
</dbReference>
<dbReference type="PIRSF" id="PIRSF037911">
    <property type="entry name" value="HDAC_II_euk"/>
    <property type="match status" value="1"/>
</dbReference>
<keyword evidence="4 12" id="KW-0678">Repressor</keyword>
<feature type="compositionally biased region" description="Basic residues" evidence="16">
    <location>
        <begin position="270"/>
        <end position="279"/>
    </location>
</feature>
<dbReference type="RefSeq" id="XP_065928920.1">
    <property type="nucleotide sequence ID" value="XM_066072848.1"/>
</dbReference>
<dbReference type="OrthoDB" id="5232919at2759"/>
<dbReference type="InterPro" id="IPR023801">
    <property type="entry name" value="His_deacetylse_dom"/>
</dbReference>
<dbReference type="InterPro" id="IPR024643">
    <property type="entry name" value="Hist_deacetylase_Gln_rich_N"/>
</dbReference>
<dbReference type="FunFam" id="3.40.800.20:FF:000002">
    <property type="entry name" value="Histone deacetylase"/>
    <property type="match status" value="1"/>
</dbReference>
<evidence type="ECO:0000256" key="2">
    <source>
        <dbReference type="ARBA" id="ARBA00007738"/>
    </source>
</evidence>
<feature type="region of interest" description="Disordered" evidence="16">
    <location>
        <begin position="562"/>
        <end position="595"/>
    </location>
</feature>
<evidence type="ECO:0000256" key="8">
    <source>
        <dbReference type="ARBA" id="ARBA00022853"/>
    </source>
</evidence>
<name>A0A8W8M797_MAGGI</name>
<dbReference type="EnsemblMetazoa" id="G31683.2">
    <property type="protein sequence ID" value="G31683.2:cds"/>
    <property type="gene ID" value="G31683"/>
</dbReference>
<reference evidence="19" key="1">
    <citation type="submission" date="2022-08" db="UniProtKB">
        <authorList>
            <consortium name="EnsemblMetazoa"/>
        </authorList>
    </citation>
    <scope>IDENTIFICATION</scope>
    <source>
        <strain evidence="19">05x7-T-G4-1.051#20</strain>
    </source>
</reference>
<feature type="coiled-coil region" evidence="15">
    <location>
        <begin position="524"/>
        <end position="559"/>
    </location>
</feature>
<dbReference type="GO" id="GO:0000122">
    <property type="term" value="P:negative regulation of transcription by RNA polymerase II"/>
    <property type="evidence" value="ECO:0007669"/>
    <property type="project" value="InterPro"/>
</dbReference>
<evidence type="ECO:0000256" key="1">
    <source>
        <dbReference type="ARBA" id="ARBA00004123"/>
    </source>
</evidence>
<evidence type="ECO:0000256" key="14">
    <source>
        <dbReference type="PIRSR" id="PIRSR037911-2"/>
    </source>
</evidence>
<dbReference type="EC" id="3.5.1.98" evidence="3 12"/>
<comment type="subcellular location">
    <subcellularLocation>
        <location evidence="1 12">Nucleus</location>
    </subcellularLocation>
</comment>
<dbReference type="InterPro" id="IPR000286">
    <property type="entry name" value="HDACs"/>
</dbReference>
<feature type="binding site" evidence="14">
    <location>
        <position position="623"/>
    </location>
    <ligand>
        <name>Zn(2+)</name>
        <dbReference type="ChEBI" id="CHEBI:29105"/>
    </ligand>
</feature>
<feature type="binding site" evidence="14">
    <location>
        <position position="617"/>
    </location>
    <ligand>
        <name>Zn(2+)</name>
        <dbReference type="ChEBI" id="CHEBI:29105"/>
    </ligand>
</feature>
<keyword evidence="11" id="KW-0539">Nucleus</keyword>
<keyword evidence="15" id="KW-0175">Coiled coil</keyword>
<organism evidence="19 20">
    <name type="scientific">Magallana gigas</name>
    <name type="common">Pacific oyster</name>
    <name type="synonym">Crassostrea gigas</name>
    <dbReference type="NCBI Taxonomy" id="29159"/>
    <lineage>
        <taxon>Eukaryota</taxon>
        <taxon>Metazoa</taxon>
        <taxon>Spiralia</taxon>
        <taxon>Lophotrochozoa</taxon>
        <taxon>Mollusca</taxon>
        <taxon>Bivalvia</taxon>
        <taxon>Autobranchia</taxon>
        <taxon>Pteriomorphia</taxon>
        <taxon>Ostreida</taxon>
        <taxon>Ostreoidea</taxon>
        <taxon>Ostreidae</taxon>
        <taxon>Magallana</taxon>
    </lineage>
</organism>
<protein>
    <recommendedName>
        <fullName evidence="3 12">Histone deacetylase</fullName>
        <ecNumber evidence="3 12">3.5.1.98</ecNumber>
    </recommendedName>
</protein>
<evidence type="ECO:0000256" key="4">
    <source>
        <dbReference type="ARBA" id="ARBA00022491"/>
    </source>
</evidence>
<keyword evidence="9 12" id="KW-0805">Transcription regulation</keyword>
<evidence type="ECO:0000259" key="17">
    <source>
        <dbReference type="Pfam" id="PF00850"/>
    </source>
</evidence>
<dbReference type="Gene3D" id="3.40.800.20">
    <property type="entry name" value="Histone deacetylase domain"/>
    <property type="match status" value="1"/>
</dbReference>
<feature type="region of interest" description="Disordered" evidence="16">
    <location>
        <begin position="258"/>
        <end position="304"/>
    </location>
</feature>
<accession>A0A8W8M797</accession>
<dbReference type="AlphaFoldDB" id="A0A8W8M797"/>
<feature type="compositionally biased region" description="Basic residues" evidence="16">
    <location>
        <begin position="562"/>
        <end position="573"/>
    </location>
</feature>
<keyword evidence="7 14" id="KW-0862">Zinc</keyword>
<dbReference type="CDD" id="cd11681">
    <property type="entry name" value="HDAC_classIIa"/>
    <property type="match status" value="1"/>
</dbReference>
<dbReference type="Pfam" id="PF12203">
    <property type="entry name" value="HDAC4_Gln"/>
    <property type="match status" value="1"/>
</dbReference>
<feature type="region of interest" description="Disordered" evidence="16">
    <location>
        <begin position="194"/>
        <end position="225"/>
    </location>
</feature>
<feature type="active site" evidence="13">
    <location>
        <position position="744"/>
    </location>
</feature>
<dbReference type="SUPFAM" id="SSF52768">
    <property type="entry name" value="Arginase/deacetylase"/>
    <property type="match status" value="1"/>
</dbReference>
<feature type="binding site" evidence="14">
    <location>
        <position position="692"/>
    </location>
    <ligand>
        <name>Zn(2+)</name>
        <dbReference type="ChEBI" id="CHEBI:29105"/>
    </ligand>
</feature>
<keyword evidence="5 14" id="KW-0479">Metal-binding</keyword>
<sequence>MSSNNYPYIVNRKLLYKESVDSGFQEPIDPLGSGDTGMDINSHFTPIRKAEMTQSPLTSPVVERRPIPTNIFNDPHLQQGLAKIKHEQELQHQLLIQHYQQQQHQLAQEHEKQLQDHIKIRTEEQYFKQLVFMQKQQELLEQQKIKMQEQHRMEKEIMENERLEQIKNKKDGEQSAVASSEVKARLQNFVLNKKQREASARNSPPALRWGVDQSSPPQGISPPYASHLLGKYEDFPLRKTASEPNLKVRSALKQKLESQRRITHSPILPRKNKFVKRKPQLSLDCSSNSDSGPNSPPAGLHASMVNGSMASKEHDGSSYPFSLYRSMVYHANDLYPSPSMPNISLGRPASSSGNSSSPEADLRSLNHPPRGLPAHLGGYPIYPVTGHEVDLSNPSNPAFLSAQIKALEEARNQAKLGQSIPYSSLQAVPGSAASEARQARIHGRHKPLNRTHSAPLPIGHPFLQQTYLMQQAAAAAAATGDHGGNMSSEQIMKDKMFVKQHIRQAVLQRVGSKSHMENVDEETEARLAQEMRESREQMNEEMRERMEESYIEEKEMQLNLKPRHKGPSHHRPLARTQSSPLVLSIPPPEPQEPTPISYRYTTGIAYDSIMQKHECTCGNHANHPENAARLQSIWSRLQETGLVNRCEKIKSRRATIEELQSCHSELHTILYGTNPMHRHRLLDHVQFCILPCGGIGVDSDTVWNEMHTYTAVRMAAGCVTELALRVANKDLKNGFAVVRPPGHHAEMSTPMGFCYFNSVAIAAKQLKEKSKVNKILIVDWDVHHGNSTQQNFFNDPNVLYISIHRHDNGNFFPGTGNPTDCGSGDGLGFNVNIAFGGALNPPMGDAEYLAAFRTILMPIAKEFNPDIVLISAGFDAAIGHPPPLGGYNVSSACFGHMTRELMSLADGRLVLALEGGYDLPSICDATELCIKALLGDELPPVKEEELCRAPCKPGQETLEETIKIQAKHWPCVQKYLGTIHYSLMEAQKREMEEADTVTALASLSMVAAKQSSMSEESSEPMEEDKS</sequence>
<evidence type="ECO:0000256" key="6">
    <source>
        <dbReference type="ARBA" id="ARBA00022801"/>
    </source>
</evidence>
<keyword evidence="6 12" id="KW-0378">Hydrolase</keyword>
<dbReference type="InterPro" id="IPR023696">
    <property type="entry name" value="Ureohydrolase_dom_sf"/>
</dbReference>
<dbReference type="Proteomes" id="UP000005408">
    <property type="component" value="Unassembled WGS sequence"/>
</dbReference>
<evidence type="ECO:0000313" key="20">
    <source>
        <dbReference type="Proteomes" id="UP000005408"/>
    </source>
</evidence>
<comment type="catalytic activity">
    <reaction evidence="12">
        <text>N(6)-acetyl-L-lysyl-[histone] + H2O = L-lysyl-[histone] + acetate</text>
        <dbReference type="Rhea" id="RHEA:58196"/>
        <dbReference type="Rhea" id="RHEA-COMP:9845"/>
        <dbReference type="Rhea" id="RHEA-COMP:11338"/>
        <dbReference type="ChEBI" id="CHEBI:15377"/>
        <dbReference type="ChEBI" id="CHEBI:29969"/>
        <dbReference type="ChEBI" id="CHEBI:30089"/>
        <dbReference type="ChEBI" id="CHEBI:61930"/>
        <dbReference type="EC" id="3.5.1.98"/>
    </reaction>
</comment>